<dbReference type="PANTHER" id="PTHR19944">
    <property type="entry name" value="MHC CLASS II-RELATED"/>
    <property type="match status" value="1"/>
</dbReference>
<keyword evidence="7" id="KW-1015">Disulfide bond</keyword>
<dbReference type="GO" id="GO:0042613">
    <property type="term" value="C:MHC class II protein complex"/>
    <property type="evidence" value="ECO:0007669"/>
    <property type="project" value="UniProtKB-KW"/>
</dbReference>
<dbReference type="SMART" id="SM00921">
    <property type="entry name" value="MHC_II_beta"/>
    <property type="match status" value="1"/>
</dbReference>
<dbReference type="SUPFAM" id="SSF54452">
    <property type="entry name" value="MHC antigen-recognition domain"/>
    <property type="match status" value="1"/>
</dbReference>
<keyword evidence="2" id="KW-0812">Transmembrane</keyword>
<evidence type="ECO:0000256" key="2">
    <source>
        <dbReference type="ARBA" id="ARBA00022692"/>
    </source>
</evidence>
<dbReference type="PANTHER" id="PTHR19944:SF99">
    <property type="entry name" value="HLA CLASS II HISTOCOMPATIBILITY ANTIGEN, DRB1 BETA CHAIN"/>
    <property type="match status" value="1"/>
</dbReference>
<feature type="non-terminal residue" evidence="11">
    <location>
        <position position="111"/>
    </location>
</feature>
<dbReference type="Gene3D" id="3.10.320.10">
    <property type="entry name" value="Class II Histocompatibility Antigen, M Beta Chain, Chain B, domain 1"/>
    <property type="match status" value="1"/>
</dbReference>
<keyword evidence="8" id="KW-0325">Glycoprotein</keyword>
<keyword evidence="4" id="KW-1133">Transmembrane helix</keyword>
<dbReference type="GO" id="GO:0002504">
    <property type="term" value="P:antigen processing and presentation of peptide or polysaccharide antigen via MHC class II"/>
    <property type="evidence" value="ECO:0007669"/>
    <property type="project" value="UniProtKB-KW"/>
</dbReference>
<organism evidence="11 12">
    <name type="scientific">Catharus fuscescens</name>
    <name type="common">Veery</name>
    <name type="synonym">Turdus fuscescens</name>
    <dbReference type="NCBI Taxonomy" id="159581"/>
    <lineage>
        <taxon>Eukaryota</taxon>
        <taxon>Metazoa</taxon>
        <taxon>Chordata</taxon>
        <taxon>Craniata</taxon>
        <taxon>Vertebrata</taxon>
        <taxon>Euteleostomi</taxon>
        <taxon>Archelosauria</taxon>
        <taxon>Archosauria</taxon>
        <taxon>Dinosauria</taxon>
        <taxon>Saurischia</taxon>
        <taxon>Theropoda</taxon>
        <taxon>Coelurosauria</taxon>
        <taxon>Aves</taxon>
        <taxon>Neognathae</taxon>
        <taxon>Neoaves</taxon>
        <taxon>Telluraves</taxon>
        <taxon>Australaves</taxon>
        <taxon>Passeriformes</taxon>
        <taxon>Turdidae</taxon>
        <taxon>Catharus</taxon>
    </lineage>
</organism>
<keyword evidence="12" id="KW-1185">Reference proteome</keyword>
<evidence type="ECO:0000259" key="10">
    <source>
        <dbReference type="SMART" id="SM00921"/>
    </source>
</evidence>
<evidence type="ECO:0000256" key="3">
    <source>
        <dbReference type="ARBA" id="ARBA00022859"/>
    </source>
</evidence>
<evidence type="ECO:0000256" key="1">
    <source>
        <dbReference type="ARBA" id="ARBA00004479"/>
    </source>
</evidence>
<keyword evidence="9" id="KW-0491">MHC II</keyword>
<dbReference type="InterPro" id="IPR000353">
    <property type="entry name" value="MHC_II_b_N"/>
</dbReference>
<evidence type="ECO:0000313" key="12">
    <source>
        <dbReference type="Proteomes" id="UP000519684"/>
    </source>
</evidence>
<keyword evidence="5" id="KW-1064">Adaptive immunity</keyword>
<evidence type="ECO:0000256" key="5">
    <source>
        <dbReference type="ARBA" id="ARBA00023130"/>
    </source>
</evidence>
<dbReference type="AlphaFoldDB" id="A0A7L2CTA8"/>
<name>A0A7L2CTA8_CATFU</name>
<accession>A0A7L2CTA8</accession>
<reference evidence="11 12" key="1">
    <citation type="submission" date="2019-09" db="EMBL/GenBank/DDBJ databases">
        <title>Bird 10,000 Genomes (B10K) Project - Family phase.</title>
        <authorList>
            <person name="Zhang G."/>
        </authorList>
    </citation>
    <scope>NUCLEOTIDE SEQUENCE [LARGE SCALE GENOMIC DNA]</scope>
    <source>
        <strain evidence="11">B10K-DU-001-17</strain>
        <tissue evidence="11">Muscle</tissue>
    </source>
</reference>
<evidence type="ECO:0000256" key="6">
    <source>
        <dbReference type="ARBA" id="ARBA00023136"/>
    </source>
</evidence>
<feature type="domain" description="MHC class II beta chain N-terminal" evidence="10">
    <location>
        <begin position="20"/>
        <end position="94"/>
    </location>
</feature>
<comment type="caution">
    <text evidence="11">The sequence shown here is derived from an EMBL/GenBank/DDBJ whole genome shotgun (WGS) entry which is preliminary data.</text>
</comment>
<dbReference type="Proteomes" id="UP000519684">
    <property type="component" value="Unassembled WGS sequence"/>
</dbReference>
<dbReference type="InterPro" id="IPR050160">
    <property type="entry name" value="MHC/Immunoglobulin"/>
</dbReference>
<comment type="subcellular location">
    <subcellularLocation>
        <location evidence="1">Membrane</location>
        <topology evidence="1">Single-pass type I membrane protein</topology>
    </subcellularLocation>
</comment>
<evidence type="ECO:0000256" key="4">
    <source>
        <dbReference type="ARBA" id="ARBA00022989"/>
    </source>
</evidence>
<protein>
    <submittedName>
        <fullName evidence="11">HB22 protein</fullName>
    </submittedName>
</protein>
<evidence type="ECO:0000256" key="8">
    <source>
        <dbReference type="ARBA" id="ARBA00023180"/>
    </source>
</evidence>
<gene>
    <name evidence="11" type="primary">Hb22</name>
    <name evidence="11" type="ORF">CATFUS_R08789</name>
</gene>
<dbReference type="GO" id="GO:0002250">
    <property type="term" value="P:adaptive immune response"/>
    <property type="evidence" value="ECO:0007669"/>
    <property type="project" value="UniProtKB-KW"/>
</dbReference>
<dbReference type="InterPro" id="IPR011162">
    <property type="entry name" value="MHC_I/II-like_Ag-recog"/>
</dbReference>
<evidence type="ECO:0000313" key="11">
    <source>
        <dbReference type="EMBL" id="NXQ40511.1"/>
    </source>
</evidence>
<proteinExistence type="predicted"/>
<sequence length="111" mass="13051">GTPPELCPAHTEVFSFGGPHECHFINGTEKVRYVMRFFYNREEYLRFDSDVGRYEGFGPYGERNAQRLNNDPEKLEYRRAEVDTYCRHNYKIAAPFLVERREIPSPSDSLP</sequence>
<dbReference type="Pfam" id="PF00969">
    <property type="entry name" value="MHC_II_beta"/>
    <property type="match status" value="1"/>
</dbReference>
<dbReference type="InterPro" id="IPR014745">
    <property type="entry name" value="MHC_II_a/b_N"/>
</dbReference>
<keyword evidence="3" id="KW-0391">Immunity</keyword>
<dbReference type="EMBL" id="VWYD01007099">
    <property type="protein sequence ID" value="NXQ40511.1"/>
    <property type="molecule type" value="Genomic_DNA"/>
</dbReference>
<feature type="non-terminal residue" evidence="11">
    <location>
        <position position="1"/>
    </location>
</feature>
<evidence type="ECO:0000256" key="7">
    <source>
        <dbReference type="ARBA" id="ARBA00023157"/>
    </source>
</evidence>
<keyword evidence="6" id="KW-0472">Membrane</keyword>
<evidence type="ECO:0000256" key="9">
    <source>
        <dbReference type="ARBA" id="ARBA00023182"/>
    </source>
</evidence>
<dbReference type="FunFam" id="3.10.320.10:FF:000001">
    <property type="entry name" value="HLA class II histocompatibility antigen, DRB1-1 beta chain"/>
    <property type="match status" value="1"/>
</dbReference>